<dbReference type="AlphaFoldDB" id="A0A915YKS3"/>
<evidence type="ECO:0000313" key="1">
    <source>
        <dbReference type="EMBL" id="BDS14761.1"/>
    </source>
</evidence>
<dbReference type="Proteomes" id="UP001060919">
    <property type="component" value="Chromosome"/>
</dbReference>
<accession>A0A915YKS3</accession>
<gene>
    <name evidence="1" type="ORF">AsAng_0055430</name>
</gene>
<dbReference type="KEGG" id="aup:AsAng_0055430"/>
<proteinExistence type="predicted"/>
<dbReference type="RefSeq" id="WP_264789970.1">
    <property type="nucleotide sequence ID" value="NZ_AP026867.1"/>
</dbReference>
<dbReference type="EMBL" id="AP026867">
    <property type="protein sequence ID" value="BDS14761.1"/>
    <property type="molecule type" value="Genomic_DNA"/>
</dbReference>
<organism evidence="1 2">
    <name type="scientific">Aureispira anguillae</name>
    <dbReference type="NCBI Taxonomy" id="2864201"/>
    <lineage>
        <taxon>Bacteria</taxon>
        <taxon>Pseudomonadati</taxon>
        <taxon>Bacteroidota</taxon>
        <taxon>Saprospiria</taxon>
        <taxon>Saprospirales</taxon>
        <taxon>Saprospiraceae</taxon>
        <taxon>Aureispira</taxon>
    </lineage>
</organism>
<protein>
    <submittedName>
        <fullName evidence="1">Uncharacterized protein</fullName>
    </submittedName>
</protein>
<evidence type="ECO:0000313" key="2">
    <source>
        <dbReference type="Proteomes" id="UP001060919"/>
    </source>
</evidence>
<keyword evidence="2" id="KW-1185">Reference proteome</keyword>
<dbReference type="Gene3D" id="3.30.70.920">
    <property type="match status" value="1"/>
</dbReference>
<sequence length="75" mass="8363">MPVKSYLVTPVAKRQKALVKELSRMDGCEVLPSTNHELIVLITDTGTTLEEKLLLDALKELQHIKDISLVSGYDI</sequence>
<name>A0A915YKS3_9BACT</name>
<reference evidence="1" key="1">
    <citation type="submission" date="2022-09" db="EMBL/GenBank/DDBJ databases">
        <title>Aureispira anguillicida sp. nov., isolated from Leptocephalus of Japanese eel Anguilla japonica.</title>
        <authorList>
            <person name="Yuasa K."/>
            <person name="Mekata T."/>
            <person name="Ikunari K."/>
        </authorList>
    </citation>
    <scope>NUCLEOTIDE SEQUENCE</scope>
    <source>
        <strain evidence="1">EL160426</strain>
    </source>
</reference>